<dbReference type="EMBL" id="CAFAAL010000024">
    <property type="protein sequence ID" value="CAB4797472.1"/>
    <property type="molecule type" value="Genomic_DNA"/>
</dbReference>
<organism evidence="3">
    <name type="scientific">freshwater metagenome</name>
    <dbReference type="NCBI Taxonomy" id="449393"/>
    <lineage>
        <taxon>unclassified sequences</taxon>
        <taxon>metagenomes</taxon>
        <taxon>ecological metagenomes</taxon>
    </lineage>
</organism>
<dbReference type="SUPFAM" id="SSF54427">
    <property type="entry name" value="NTF2-like"/>
    <property type="match status" value="1"/>
</dbReference>
<sequence>MTTSLSDHDAIRQVVARYARGVDRLDADVMKSAYWPEATDDHGVFVGNAMVFCERVVETHKRFAGTMHCNMNHAIEVEGDKASGEIYNVTYLFREEGDVHYIDTWFGRYLDQYEKRAGEWRIIERICVHENTMSQVVDSHMPIDAAKFRHGSADRGTNTPLGY</sequence>
<dbReference type="AlphaFoldDB" id="A0A6J6XL23"/>
<gene>
    <name evidence="2" type="ORF">UFOPK2880_01147</name>
    <name evidence="3" type="ORF">UFOPK3004_00456</name>
</gene>
<dbReference type="Gene3D" id="3.10.450.50">
    <property type="match status" value="1"/>
</dbReference>
<dbReference type="InterPro" id="IPR032710">
    <property type="entry name" value="NTF2-like_dom_sf"/>
</dbReference>
<dbReference type="InterPro" id="IPR037401">
    <property type="entry name" value="SnoaL-like"/>
</dbReference>
<evidence type="ECO:0000313" key="2">
    <source>
        <dbReference type="EMBL" id="CAB4776589.1"/>
    </source>
</evidence>
<accession>A0A6J6XL23</accession>
<feature type="domain" description="SnoaL-like" evidence="1">
    <location>
        <begin position="4"/>
        <end position="125"/>
    </location>
</feature>
<reference evidence="3" key="1">
    <citation type="submission" date="2020-05" db="EMBL/GenBank/DDBJ databases">
        <authorList>
            <person name="Chiriac C."/>
            <person name="Salcher M."/>
            <person name="Ghai R."/>
            <person name="Kavagutti S V."/>
        </authorList>
    </citation>
    <scope>NUCLEOTIDE SEQUENCE</scope>
</reference>
<name>A0A6J6XL23_9ZZZZ</name>
<protein>
    <submittedName>
        <fullName evidence="3">Unannotated protein</fullName>
    </submittedName>
</protein>
<dbReference type="EMBL" id="CAEZZP010000072">
    <property type="protein sequence ID" value="CAB4776589.1"/>
    <property type="molecule type" value="Genomic_DNA"/>
</dbReference>
<proteinExistence type="predicted"/>
<dbReference type="Pfam" id="PF13577">
    <property type="entry name" value="SnoaL_4"/>
    <property type="match status" value="1"/>
</dbReference>
<evidence type="ECO:0000313" key="3">
    <source>
        <dbReference type="EMBL" id="CAB4797472.1"/>
    </source>
</evidence>
<evidence type="ECO:0000259" key="1">
    <source>
        <dbReference type="Pfam" id="PF13577"/>
    </source>
</evidence>